<dbReference type="AlphaFoldDB" id="A0AAV4NVP0"/>
<dbReference type="SUPFAM" id="SSF56219">
    <property type="entry name" value="DNase I-like"/>
    <property type="match status" value="1"/>
</dbReference>
<dbReference type="Gene3D" id="3.60.10.10">
    <property type="entry name" value="Endonuclease/exonuclease/phosphatase"/>
    <property type="match status" value="1"/>
</dbReference>
<sequence length="315" mass="36840">MQLNQNIISQDYDIIAVNEPYTFKDEITAIPRNYKTIANNVNPKAASIIKNSITTQIIYTDQENVIITLKSYDKNCLFISTYCPPNKDLSINLAIIQPWIEKYYHYHIILVGDFNAKSRVWGKRKTDDRGAKLMDFCNQLELNIENSANSLPTFDCSRGQSWIDLLITKNIESGISLNISDNITNSDHNLLDFTWTIDNVTTSPTFYIKITQFNWLFIKECISKTIKKHTTNTTGNIEKQIENIQDDIKQDCTNKNNNHVRKNIPRNAVWWTKELKIKRSKTRALRRLYQKETDDNIRLIKKKNTRKDARRIQEK</sequence>
<reference evidence="2 3" key="1">
    <citation type="submission" date="2021-06" db="EMBL/GenBank/DDBJ databases">
        <title>Caerostris darwini draft genome.</title>
        <authorList>
            <person name="Kono N."/>
            <person name="Arakawa K."/>
        </authorList>
    </citation>
    <scope>NUCLEOTIDE SEQUENCE [LARGE SCALE GENOMIC DNA]</scope>
</reference>
<dbReference type="Pfam" id="PF14529">
    <property type="entry name" value="Exo_endo_phos_2"/>
    <property type="match status" value="1"/>
</dbReference>
<evidence type="ECO:0000313" key="3">
    <source>
        <dbReference type="Proteomes" id="UP001054837"/>
    </source>
</evidence>
<protein>
    <recommendedName>
        <fullName evidence="1">Endonuclease/exonuclease/phosphatase domain-containing protein</fullName>
    </recommendedName>
</protein>
<evidence type="ECO:0000259" key="1">
    <source>
        <dbReference type="Pfam" id="PF14529"/>
    </source>
</evidence>
<dbReference type="PANTHER" id="PTHR33273">
    <property type="entry name" value="DOMAIN-CONTAINING PROTEIN, PUTATIVE-RELATED"/>
    <property type="match status" value="1"/>
</dbReference>
<proteinExistence type="predicted"/>
<gene>
    <name evidence="2" type="primary">DI617_08965</name>
    <name evidence="2" type="ORF">CDAR_617021</name>
</gene>
<accession>A0AAV4NVP0</accession>
<evidence type="ECO:0000313" key="2">
    <source>
        <dbReference type="EMBL" id="GIX87704.1"/>
    </source>
</evidence>
<name>A0AAV4NVP0_9ARAC</name>
<organism evidence="2 3">
    <name type="scientific">Caerostris darwini</name>
    <dbReference type="NCBI Taxonomy" id="1538125"/>
    <lineage>
        <taxon>Eukaryota</taxon>
        <taxon>Metazoa</taxon>
        <taxon>Ecdysozoa</taxon>
        <taxon>Arthropoda</taxon>
        <taxon>Chelicerata</taxon>
        <taxon>Arachnida</taxon>
        <taxon>Araneae</taxon>
        <taxon>Araneomorphae</taxon>
        <taxon>Entelegynae</taxon>
        <taxon>Araneoidea</taxon>
        <taxon>Araneidae</taxon>
        <taxon>Caerostris</taxon>
    </lineage>
</organism>
<dbReference type="InterPro" id="IPR005135">
    <property type="entry name" value="Endo/exonuclease/phosphatase"/>
</dbReference>
<dbReference type="Proteomes" id="UP001054837">
    <property type="component" value="Unassembled WGS sequence"/>
</dbReference>
<dbReference type="InterPro" id="IPR036691">
    <property type="entry name" value="Endo/exonu/phosph_ase_sf"/>
</dbReference>
<dbReference type="EMBL" id="BPLQ01002024">
    <property type="protein sequence ID" value="GIX87704.1"/>
    <property type="molecule type" value="Genomic_DNA"/>
</dbReference>
<dbReference type="GO" id="GO:0003824">
    <property type="term" value="F:catalytic activity"/>
    <property type="evidence" value="ECO:0007669"/>
    <property type="project" value="InterPro"/>
</dbReference>
<dbReference type="PANTHER" id="PTHR33273:SF4">
    <property type="entry name" value="ENDONUCLEASE_EXONUCLEASE_PHOSPHATASE DOMAIN-CONTAINING PROTEIN"/>
    <property type="match status" value="1"/>
</dbReference>
<keyword evidence="3" id="KW-1185">Reference proteome</keyword>
<comment type="caution">
    <text evidence="2">The sequence shown here is derived from an EMBL/GenBank/DDBJ whole genome shotgun (WGS) entry which is preliminary data.</text>
</comment>
<feature type="domain" description="Endonuclease/exonuclease/phosphatase" evidence="1">
    <location>
        <begin position="77"/>
        <end position="190"/>
    </location>
</feature>